<dbReference type="EC" id="1.6.5.-" evidence="6"/>
<dbReference type="PANTHER" id="PTHR43741:SF4">
    <property type="entry name" value="FMN-DEPENDENT NADH:QUINONE OXIDOREDUCTASE"/>
    <property type="match status" value="1"/>
</dbReference>
<dbReference type="RefSeq" id="WP_120515567.1">
    <property type="nucleotide sequence ID" value="NZ_QXZY01000003.1"/>
</dbReference>
<evidence type="ECO:0000256" key="6">
    <source>
        <dbReference type="HAMAP-Rule" id="MF_01216"/>
    </source>
</evidence>
<name>A0A3N4MK52_9BACT</name>
<keyword evidence="2 6" id="KW-0288">FMN</keyword>
<evidence type="ECO:0000256" key="5">
    <source>
        <dbReference type="ARBA" id="ARBA00048542"/>
    </source>
</evidence>
<dbReference type="PANTHER" id="PTHR43741">
    <property type="entry name" value="FMN-DEPENDENT NADH-AZOREDUCTASE 1"/>
    <property type="match status" value="1"/>
</dbReference>
<dbReference type="AlphaFoldDB" id="A0A3N4MK52"/>
<comment type="similarity">
    <text evidence="6">Belongs to the azoreductase type 1 family.</text>
</comment>
<evidence type="ECO:0000256" key="1">
    <source>
        <dbReference type="ARBA" id="ARBA00022630"/>
    </source>
</evidence>
<evidence type="ECO:0000313" key="9">
    <source>
        <dbReference type="Proteomes" id="UP000279089"/>
    </source>
</evidence>
<evidence type="ECO:0000256" key="4">
    <source>
        <dbReference type="ARBA" id="ARBA00023027"/>
    </source>
</evidence>
<comment type="subunit">
    <text evidence="6">Homodimer.</text>
</comment>
<feature type="binding site" evidence="6">
    <location>
        <begin position="15"/>
        <end position="17"/>
    </location>
    <ligand>
        <name>FMN</name>
        <dbReference type="ChEBI" id="CHEBI:58210"/>
    </ligand>
</feature>
<dbReference type="InterPro" id="IPR029039">
    <property type="entry name" value="Flavoprotein-like_sf"/>
</dbReference>
<evidence type="ECO:0000259" key="7">
    <source>
        <dbReference type="Pfam" id="PF02525"/>
    </source>
</evidence>
<keyword evidence="9" id="KW-1185">Reference proteome</keyword>
<comment type="catalytic activity">
    <reaction evidence="5">
        <text>N,N-dimethyl-1,4-phenylenediamine + anthranilate + 2 NAD(+) = 2-(4-dimethylaminophenyl)diazenylbenzoate + 2 NADH + 2 H(+)</text>
        <dbReference type="Rhea" id="RHEA:55872"/>
        <dbReference type="ChEBI" id="CHEBI:15378"/>
        <dbReference type="ChEBI" id="CHEBI:15783"/>
        <dbReference type="ChEBI" id="CHEBI:16567"/>
        <dbReference type="ChEBI" id="CHEBI:57540"/>
        <dbReference type="ChEBI" id="CHEBI:57945"/>
        <dbReference type="ChEBI" id="CHEBI:71579"/>
        <dbReference type="EC" id="1.7.1.17"/>
    </reaction>
    <physiologicalReaction direction="right-to-left" evidence="5">
        <dbReference type="Rhea" id="RHEA:55874"/>
    </physiologicalReaction>
</comment>
<comment type="catalytic activity">
    <reaction evidence="6">
        <text>2 a quinone + NADH + H(+) = 2 a 1,4-benzosemiquinone + NAD(+)</text>
        <dbReference type="Rhea" id="RHEA:65952"/>
        <dbReference type="ChEBI" id="CHEBI:15378"/>
        <dbReference type="ChEBI" id="CHEBI:57540"/>
        <dbReference type="ChEBI" id="CHEBI:57945"/>
        <dbReference type="ChEBI" id="CHEBI:132124"/>
        <dbReference type="ChEBI" id="CHEBI:134225"/>
    </reaction>
</comment>
<evidence type="ECO:0000256" key="3">
    <source>
        <dbReference type="ARBA" id="ARBA00023002"/>
    </source>
</evidence>
<dbReference type="EC" id="1.7.1.17" evidence="6"/>
<proteinExistence type="inferred from homology"/>
<evidence type="ECO:0000313" key="8">
    <source>
        <dbReference type="EMBL" id="RPD42287.1"/>
    </source>
</evidence>
<dbReference type="GO" id="GO:0016652">
    <property type="term" value="F:oxidoreductase activity, acting on NAD(P)H as acceptor"/>
    <property type="evidence" value="ECO:0007669"/>
    <property type="project" value="UniProtKB-UniRule"/>
</dbReference>
<dbReference type="Proteomes" id="UP000279089">
    <property type="component" value="Unassembled WGS sequence"/>
</dbReference>
<comment type="caution">
    <text evidence="8">The sequence shown here is derived from an EMBL/GenBank/DDBJ whole genome shotgun (WGS) entry which is preliminary data.</text>
</comment>
<dbReference type="SUPFAM" id="SSF52218">
    <property type="entry name" value="Flavoproteins"/>
    <property type="match status" value="1"/>
</dbReference>
<dbReference type="GO" id="GO:0016655">
    <property type="term" value="F:oxidoreductase activity, acting on NAD(P)H, quinone or similar compound as acceptor"/>
    <property type="evidence" value="ECO:0007669"/>
    <property type="project" value="InterPro"/>
</dbReference>
<dbReference type="OrthoDB" id="9805013at2"/>
<dbReference type="InterPro" id="IPR003680">
    <property type="entry name" value="Flavodoxin_fold"/>
</dbReference>
<sequence length="199" mass="21621">MKILHLISSPRNEGSFSIKLGNAIVAQLQSKYPGSTVKTRDLTATPFPHLEEVHITSFYTPAEARSAELTEAIKHSDEAISQLQEADIIVIGAPMYNFNIHSSLKAWIDHVIRRGTTFSISEKGVEGLVKGKKVYLAISSGGVFSEGHMKGADFIEPYLKHILGFIGLTDITTYRVEGLSIPGIQDTALEKALGLITAA</sequence>
<organism evidence="8 9">
    <name type="scientific">Chitinophaga barathri</name>
    <dbReference type="NCBI Taxonomy" id="1647451"/>
    <lineage>
        <taxon>Bacteria</taxon>
        <taxon>Pseudomonadati</taxon>
        <taxon>Bacteroidota</taxon>
        <taxon>Chitinophagia</taxon>
        <taxon>Chitinophagales</taxon>
        <taxon>Chitinophagaceae</taxon>
        <taxon>Chitinophaga</taxon>
    </lineage>
</organism>
<accession>A0A3N4MK52</accession>
<keyword evidence="1 6" id="KW-0285">Flavoprotein</keyword>
<comment type="function">
    <text evidence="6">Also exhibits azoreductase activity. Catalyzes the reductive cleavage of the azo bond in aromatic azo compounds to the corresponding amines.</text>
</comment>
<dbReference type="GO" id="GO:0009055">
    <property type="term" value="F:electron transfer activity"/>
    <property type="evidence" value="ECO:0007669"/>
    <property type="project" value="UniProtKB-UniRule"/>
</dbReference>
<feature type="domain" description="Flavodoxin-like fold" evidence="7">
    <location>
        <begin position="1"/>
        <end position="193"/>
    </location>
</feature>
<dbReference type="Pfam" id="PF02525">
    <property type="entry name" value="Flavodoxin_2"/>
    <property type="match status" value="1"/>
</dbReference>
<feature type="binding site" evidence="6">
    <location>
        <begin position="95"/>
        <end position="98"/>
    </location>
    <ligand>
        <name>FMN</name>
        <dbReference type="ChEBI" id="CHEBI:58210"/>
    </ligand>
</feature>
<feature type="binding site" evidence="6">
    <location>
        <position position="9"/>
    </location>
    <ligand>
        <name>FMN</name>
        <dbReference type="ChEBI" id="CHEBI:58210"/>
    </ligand>
</feature>
<reference evidence="9" key="1">
    <citation type="submission" date="2018-11" db="EMBL/GenBank/DDBJ databases">
        <title>Chitinophaga lutea sp.nov., isolate from arsenic contaminated soil.</title>
        <authorList>
            <person name="Zong Y."/>
        </authorList>
    </citation>
    <scope>NUCLEOTIDE SEQUENCE [LARGE SCALE GENOMIC DNA]</scope>
    <source>
        <strain evidence="9">YLT18</strain>
    </source>
</reference>
<feature type="binding site" evidence="6">
    <location>
        <begin position="139"/>
        <end position="142"/>
    </location>
    <ligand>
        <name>FMN</name>
        <dbReference type="ChEBI" id="CHEBI:58210"/>
    </ligand>
</feature>
<dbReference type="HAMAP" id="MF_01216">
    <property type="entry name" value="Azoreductase_type1"/>
    <property type="match status" value="1"/>
</dbReference>
<dbReference type="InterPro" id="IPR023048">
    <property type="entry name" value="NADH:quinone_OxRdtase_FMN_depd"/>
</dbReference>
<dbReference type="Gene3D" id="3.40.50.360">
    <property type="match status" value="1"/>
</dbReference>
<evidence type="ECO:0000256" key="2">
    <source>
        <dbReference type="ARBA" id="ARBA00022643"/>
    </source>
</evidence>
<dbReference type="InterPro" id="IPR050104">
    <property type="entry name" value="FMN-dep_NADH:Q_OxRdtase_AzoR1"/>
</dbReference>
<keyword evidence="3 6" id="KW-0560">Oxidoreductase</keyword>
<dbReference type="GO" id="GO:0010181">
    <property type="term" value="F:FMN binding"/>
    <property type="evidence" value="ECO:0007669"/>
    <property type="project" value="UniProtKB-UniRule"/>
</dbReference>
<comment type="cofactor">
    <cofactor evidence="6">
        <name>FMN</name>
        <dbReference type="ChEBI" id="CHEBI:58210"/>
    </cofactor>
    <text evidence="6">Binds 1 FMN per subunit.</text>
</comment>
<protein>
    <recommendedName>
        <fullName evidence="6">FMN dependent NADH:quinone oxidoreductase</fullName>
        <ecNumber evidence="6">1.6.5.-</ecNumber>
    </recommendedName>
    <alternativeName>
        <fullName evidence="6">Azo-dye reductase</fullName>
    </alternativeName>
    <alternativeName>
        <fullName evidence="6">FMN-dependent NADH-azo compound oxidoreductase</fullName>
    </alternativeName>
    <alternativeName>
        <fullName evidence="6">FMN-dependent NADH-azoreductase</fullName>
        <ecNumber evidence="6">1.7.1.17</ecNumber>
    </alternativeName>
</protein>
<keyword evidence="4 6" id="KW-0520">NAD</keyword>
<dbReference type="EMBL" id="RMBX01000002">
    <property type="protein sequence ID" value="RPD42287.1"/>
    <property type="molecule type" value="Genomic_DNA"/>
</dbReference>
<comment type="function">
    <text evidence="6">Quinone reductase that provides resistance to thiol-specific stress caused by electrophilic quinones.</text>
</comment>
<gene>
    <name evidence="6" type="primary">azoR</name>
    <name evidence="8" type="ORF">EG028_03670</name>
</gene>